<accession>A0AAX3EG31</accession>
<dbReference type="EMBL" id="CP101185">
    <property type="protein sequence ID" value="UYV96985.1"/>
    <property type="molecule type" value="Genomic_DNA"/>
</dbReference>
<feature type="compositionally biased region" description="Polar residues" evidence="1">
    <location>
        <begin position="12"/>
        <end position="27"/>
    </location>
</feature>
<evidence type="ECO:0000313" key="3">
    <source>
        <dbReference type="Proteomes" id="UP001163293"/>
    </source>
</evidence>
<dbReference type="GeneID" id="79883619"/>
<sequence>MTEKDTERTTASEDTLNPITHPFDQTNGLADDLDGDSDGTAESDTRSEAERTDDDESGAGVLDGDTSEDATGPEGRKGPGAVPPLGGALGQH</sequence>
<dbReference type="Proteomes" id="UP001163293">
    <property type="component" value="Chromosome"/>
</dbReference>
<protein>
    <submittedName>
        <fullName evidence="2">Uncharacterized protein</fullName>
    </submittedName>
</protein>
<gene>
    <name evidence="2" type="ORF">NL394_18370</name>
</gene>
<proteinExistence type="predicted"/>
<feature type="compositionally biased region" description="Basic and acidic residues" evidence="1">
    <location>
        <begin position="1"/>
        <end position="11"/>
    </location>
</feature>
<feature type="region of interest" description="Disordered" evidence="1">
    <location>
        <begin position="1"/>
        <end position="92"/>
    </location>
</feature>
<evidence type="ECO:0000313" key="2">
    <source>
        <dbReference type="EMBL" id="UYV96985.1"/>
    </source>
</evidence>
<organism evidence="2 3">
    <name type="scientific">Paenarthrobacter ureafaciens</name>
    <dbReference type="NCBI Taxonomy" id="37931"/>
    <lineage>
        <taxon>Bacteria</taxon>
        <taxon>Bacillati</taxon>
        <taxon>Actinomycetota</taxon>
        <taxon>Actinomycetes</taxon>
        <taxon>Micrococcales</taxon>
        <taxon>Micrococcaceae</taxon>
        <taxon>Paenarthrobacter</taxon>
    </lineage>
</organism>
<feature type="compositionally biased region" description="Acidic residues" evidence="1">
    <location>
        <begin position="31"/>
        <end position="41"/>
    </location>
</feature>
<keyword evidence="3" id="KW-1185">Reference proteome</keyword>
<name>A0AAX3EG31_PAEUR</name>
<dbReference type="AlphaFoldDB" id="A0AAX3EG31"/>
<reference evidence="2" key="1">
    <citation type="submission" date="2022-07" db="EMBL/GenBank/DDBJ databases">
        <authorList>
            <person name="Wu T."/>
        </authorList>
    </citation>
    <scope>NUCLEOTIDE SEQUENCE</scope>
    <source>
        <strain evidence="2">SD-1</strain>
    </source>
</reference>
<evidence type="ECO:0000256" key="1">
    <source>
        <dbReference type="SAM" id="MobiDB-lite"/>
    </source>
</evidence>
<dbReference type="RefSeq" id="WP_062097958.1">
    <property type="nucleotide sequence ID" value="NZ_BDMH01000021.1"/>
</dbReference>